<keyword evidence="3" id="KW-1185">Reference proteome</keyword>
<evidence type="ECO:0000313" key="2">
    <source>
        <dbReference type="EMBL" id="GIX61596.1"/>
    </source>
</evidence>
<reference evidence="2 3" key="1">
    <citation type="submission" date="2021-06" db="EMBL/GenBank/DDBJ databases">
        <title>Genome sequence of Babesia caballi.</title>
        <authorList>
            <person name="Yamagishi J."/>
            <person name="Kidaka T."/>
            <person name="Ochi A."/>
        </authorList>
    </citation>
    <scope>NUCLEOTIDE SEQUENCE [LARGE SCALE GENOMIC DNA]</scope>
    <source>
        <strain evidence="2">USDA-D6B2</strain>
    </source>
</reference>
<comment type="caution">
    <text evidence="2">The sequence shown here is derived from an EMBL/GenBank/DDBJ whole genome shotgun (WGS) entry which is preliminary data.</text>
</comment>
<dbReference type="RefSeq" id="XP_067713667.1">
    <property type="nucleotide sequence ID" value="XM_067857566.1"/>
</dbReference>
<dbReference type="AlphaFoldDB" id="A0AAV4LP26"/>
<organism evidence="2 3">
    <name type="scientific">Babesia caballi</name>
    <dbReference type="NCBI Taxonomy" id="5871"/>
    <lineage>
        <taxon>Eukaryota</taxon>
        <taxon>Sar</taxon>
        <taxon>Alveolata</taxon>
        <taxon>Apicomplexa</taxon>
        <taxon>Aconoidasida</taxon>
        <taxon>Piroplasmida</taxon>
        <taxon>Babesiidae</taxon>
        <taxon>Babesia</taxon>
    </lineage>
</organism>
<dbReference type="EMBL" id="BPLF01000001">
    <property type="protein sequence ID" value="GIX61596.1"/>
    <property type="molecule type" value="Genomic_DNA"/>
</dbReference>
<evidence type="ECO:0000313" key="3">
    <source>
        <dbReference type="Proteomes" id="UP001497744"/>
    </source>
</evidence>
<dbReference type="Proteomes" id="UP001497744">
    <property type="component" value="Unassembled WGS sequence"/>
</dbReference>
<proteinExistence type="predicted"/>
<sequence>MSRQKSGHKSTKAADVKAVGATGQGGESRVAGEAGGGWAGRLDVNVRSKIGSGGAVGFRELIKALEGLSGNFVTGHTSVKLSATEAIRSHKLIKGVAMTTATKALTRPLRLAIEEELGQSLVNFFDGGEETLDALPSLRTVVVSVIYVVKPF</sequence>
<accession>A0AAV4LP26</accession>
<feature type="region of interest" description="Disordered" evidence="1">
    <location>
        <begin position="1"/>
        <end position="33"/>
    </location>
</feature>
<dbReference type="GeneID" id="94193079"/>
<evidence type="ECO:0000256" key="1">
    <source>
        <dbReference type="SAM" id="MobiDB-lite"/>
    </source>
</evidence>
<protein>
    <submittedName>
        <fullName evidence="2">Uncharacterized protein</fullName>
    </submittedName>
</protein>
<name>A0AAV4LP26_BABCB</name>
<feature type="compositionally biased region" description="Basic residues" evidence="1">
    <location>
        <begin position="1"/>
        <end position="11"/>
    </location>
</feature>
<gene>
    <name evidence="2" type="ORF">BcabD6B2_10310</name>
</gene>